<dbReference type="EMBL" id="LKAM01000011">
    <property type="protein sequence ID" value="KUM46610.1"/>
    <property type="molecule type" value="Genomic_DNA"/>
</dbReference>
<comment type="caution">
    <text evidence="1">The sequence shown here is derived from an EMBL/GenBank/DDBJ whole genome shotgun (WGS) entry which is preliminary data.</text>
</comment>
<protein>
    <submittedName>
        <fullName evidence="1">Uncharacterized protein</fullName>
    </submittedName>
</protein>
<gene>
    <name evidence="1" type="ORF">ABT39_MTgene1712</name>
</gene>
<dbReference type="AlphaFoldDB" id="A0A117NGD2"/>
<reference evidence="1" key="1">
    <citation type="journal article" date="2015" name="Genome Biol. Evol.">
        <title>Organellar Genomes of White Spruce (Picea glauca): Assembly and Annotation.</title>
        <authorList>
            <person name="Jackman S.D."/>
            <person name="Warren R.L."/>
            <person name="Gibb E.A."/>
            <person name="Vandervalk B.P."/>
            <person name="Mohamadi H."/>
            <person name="Chu J."/>
            <person name="Raymond A."/>
            <person name="Pleasance S."/>
            <person name="Coope R."/>
            <person name="Wildung M.R."/>
            <person name="Ritland C.E."/>
            <person name="Bousquet J."/>
            <person name="Jones S.J."/>
            <person name="Bohlmann J."/>
            <person name="Birol I."/>
        </authorList>
    </citation>
    <scope>NUCLEOTIDE SEQUENCE [LARGE SCALE GENOMIC DNA]</scope>
    <source>
        <tissue evidence="1">Flushing bud</tissue>
    </source>
</reference>
<organism evidence="1">
    <name type="scientific">Picea glauca</name>
    <name type="common">White spruce</name>
    <name type="synonym">Pinus glauca</name>
    <dbReference type="NCBI Taxonomy" id="3330"/>
    <lineage>
        <taxon>Eukaryota</taxon>
        <taxon>Viridiplantae</taxon>
        <taxon>Streptophyta</taxon>
        <taxon>Embryophyta</taxon>
        <taxon>Tracheophyta</taxon>
        <taxon>Spermatophyta</taxon>
        <taxon>Pinopsida</taxon>
        <taxon>Pinidae</taxon>
        <taxon>Conifers I</taxon>
        <taxon>Pinales</taxon>
        <taxon>Pinaceae</taxon>
        <taxon>Picea</taxon>
    </lineage>
</organism>
<keyword evidence="1" id="KW-0496">Mitochondrion</keyword>
<geneLocation type="mitochondrion" evidence="1"/>
<sequence length="79" mass="8801">MTFSIDMGYGLQLRQGPPYTYMGQRSSVVSINLVGPDGDDLTIPSVRMSQPCLNMFCKHLFSVHIHNVTYISKVYAGSE</sequence>
<accession>A0A117NGD2</accession>
<evidence type="ECO:0000313" key="1">
    <source>
        <dbReference type="EMBL" id="KUM46610.1"/>
    </source>
</evidence>
<name>A0A117NGD2_PICGL</name>
<proteinExistence type="predicted"/>